<dbReference type="Proteomes" id="UP000627984">
    <property type="component" value="Unassembled WGS sequence"/>
</dbReference>
<accession>A0AA37BHF2</accession>
<evidence type="ECO:0000313" key="2">
    <source>
        <dbReference type="EMBL" id="GGK71836.1"/>
    </source>
</evidence>
<feature type="region of interest" description="Disordered" evidence="1">
    <location>
        <begin position="37"/>
        <end position="69"/>
    </location>
</feature>
<name>A0AA37BHF2_9ACTN</name>
<sequence length="115" mass="11691">MHEDRGIAADVVAGPEPADVGQQADRHRITALCAGKGTGAEGVSGDDEGARPVPGVVPTGSAPSPDDIGGSPALIRSCVCGDSSAGAMIRRFRFSYVISQLGPLYRLMGKNADSP</sequence>
<comment type="caution">
    <text evidence="2">The sequence shown here is derived from an EMBL/GenBank/DDBJ whole genome shotgun (WGS) entry which is preliminary data.</text>
</comment>
<dbReference type="AlphaFoldDB" id="A0AA37BHF2"/>
<dbReference type="EMBL" id="BMQD01000010">
    <property type="protein sequence ID" value="GGK71836.1"/>
    <property type="molecule type" value="Genomic_DNA"/>
</dbReference>
<organism evidence="2 3">
    <name type="scientific">Planomonospora parontospora</name>
    <dbReference type="NCBI Taxonomy" id="58119"/>
    <lineage>
        <taxon>Bacteria</taxon>
        <taxon>Bacillati</taxon>
        <taxon>Actinomycetota</taxon>
        <taxon>Actinomycetes</taxon>
        <taxon>Streptosporangiales</taxon>
        <taxon>Streptosporangiaceae</taxon>
        <taxon>Planomonospora</taxon>
    </lineage>
</organism>
<evidence type="ECO:0000256" key="1">
    <source>
        <dbReference type="SAM" id="MobiDB-lite"/>
    </source>
</evidence>
<reference evidence="2" key="2">
    <citation type="submission" date="2022-09" db="EMBL/GenBank/DDBJ databases">
        <authorList>
            <person name="Sun Q."/>
            <person name="Ohkuma M."/>
        </authorList>
    </citation>
    <scope>NUCLEOTIDE SEQUENCE</scope>
    <source>
        <strain evidence="2">JCM 3093</strain>
    </source>
</reference>
<proteinExistence type="predicted"/>
<protein>
    <submittedName>
        <fullName evidence="2">Uncharacterized protein</fullName>
    </submittedName>
</protein>
<reference evidence="2" key="1">
    <citation type="journal article" date="2014" name="Int. J. Syst. Evol. Microbiol.">
        <title>Complete genome sequence of Corynebacterium casei LMG S-19264T (=DSM 44701T), isolated from a smear-ripened cheese.</title>
        <authorList>
            <consortium name="US DOE Joint Genome Institute (JGI-PGF)"/>
            <person name="Walter F."/>
            <person name="Albersmeier A."/>
            <person name="Kalinowski J."/>
            <person name="Ruckert C."/>
        </authorList>
    </citation>
    <scope>NUCLEOTIDE SEQUENCE</scope>
    <source>
        <strain evidence="2">JCM 3093</strain>
    </source>
</reference>
<feature type="region of interest" description="Disordered" evidence="1">
    <location>
        <begin position="1"/>
        <end position="23"/>
    </location>
</feature>
<gene>
    <name evidence="2" type="ORF">GCM10010126_34140</name>
</gene>
<evidence type="ECO:0000313" key="3">
    <source>
        <dbReference type="Proteomes" id="UP000627984"/>
    </source>
</evidence>